<proteinExistence type="predicted"/>
<dbReference type="EnsemblPlants" id="QL10p034497:mrna">
    <property type="protein sequence ID" value="QL10p034497:mrna"/>
    <property type="gene ID" value="QL10p034497"/>
</dbReference>
<name>A0A7N2MS54_QUELO</name>
<evidence type="ECO:0000313" key="1">
    <source>
        <dbReference type="EnsemblPlants" id="QL10p034497:mrna"/>
    </source>
</evidence>
<dbReference type="SUPFAM" id="SSF56019">
    <property type="entry name" value="The spindle assembly checkpoint protein mad2"/>
    <property type="match status" value="1"/>
</dbReference>
<dbReference type="InterPro" id="IPR036570">
    <property type="entry name" value="HORMA_dom_sf"/>
</dbReference>
<dbReference type="AlphaFoldDB" id="A0A7N2MS54"/>
<accession>A0A7N2MS54</accession>
<dbReference type="Proteomes" id="UP000594261">
    <property type="component" value="Chromosome 10"/>
</dbReference>
<organism evidence="1 2">
    <name type="scientific">Quercus lobata</name>
    <name type="common">Valley oak</name>
    <dbReference type="NCBI Taxonomy" id="97700"/>
    <lineage>
        <taxon>Eukaryota</taxon>
        <taxon>Viridiplantae</taxon>
        <taxon>Streptophyta</taxon>
        <taxon>Embryophyta</taxon>
        <taxon>Tracheophyta</taxon>
        <taxon>Spermatophyta</taxon>
        <taxon>Magnoliopsida</taxon>
        <taxon>eudicotyledons</taxon>
        <taxon>Gunneridae</taxon>
        <taxon>Pentapetalae</taxon>
        <taxon>rosids</taxon>
        <taxon>fabids</taxon>
        <taxon>Fagales</taxon>
        <taxon>Fagaceae</taxon>
        <taxon>Quercus</taxon>
    </lineage>
</organism>
<protein>
    <submittedName>
        <fullName evidence="1">Uncharacterized protein</fullName>
    </submittedName>
</protein>
<dbReference type="Gramene" id="QL10p034497:mrna">
    <property type="protein sequence ID" value="QL10p034497:mrna"/>
    <property type="gene ID" value="QL10p034497"/>
</dbReference>
<sequence length="102" mass="11901">MIFVVAQKEAEITKQDSLLLTRNLLQIAIFNISYIRGLYIREIYRLTEGVVGWVLHWDYGNVRFMGLSFGLWKLRGRLLIVEVSAYLDLRQLLSVNTNKIGR</sequence>
<keyword evidence="2" id="KW-1185">Reference proteome</keyword>
<evidence type="ECO:0000313" key="2">
    <source>
        <dbReference type="Proteomes" id="UP000594261"/>
    </source>
</evidence>
<reference evidence="1 2" key="1">
    <citation type="journal article" date="2016" name="G3 (Bethesda)">
        <title>First Draft Assembly and Annotation of the Genome of a California Endemic Oak Quercus lobata Nee (Fagaceae).</title>
        <authorList>
            <person name="Sork V.L."/>
            <person name="Fitz-Gibbon S.T."/>
            <person name="Puiu D."/>
            <person name="Crepeau M."/>
            <person name="Gugger P.F."/>
            <person name="Sherman R."/>
            <person name="Stevens K."/>
            <person name="Langley C.H."/>
            <person name="Pellegrini M."/>
            <person name="Salzberg S.L."/>
        </authorList>
    </citation>
    <scope>NUCLEOTIDE SEQUENCE [LARGE SCALE GENOMIC DNA]</scope>
    <source>
        <strain evidence="1 2">cv. SW786</strain>
    </source>
</reference>
<dbReference type="InParanoid" id="A0A7N2MS54"/>
<reference evidence="1" key="2">
    <citation type="submission" date="2021-01" db="UniProtKB">
        <authorList>
            <consortium name="EnsemblPlants"/>
        </authorList>
    </citation>
    <scope>IDENTIFICATION</scope>
</reference>
<dbReference type="EMBL" id="LRBV02000010">
    <property type="status" value="NOT_ANNOTATED_CDS"/>
    <property type="molecule type" value="Genomic_DNA"/>
</dbReference>
<dbReference type="Gene3D" id="3.30.900.10">
    <property type="entry name" value="HORMA domain"/>
    <property type="match status" value="1"/>
</dbReference>